<dbReference type="AlphaFoldDB" id="A0A8H5WSW7"/>
<accession>A0A8H5WSW7</accession>
<dbReference type="EMBL" id="JAAOAK010000354">
    <property type="protein sequence ID" value="KAF5670981.1"/>
    <property type="molecule type" value="Genomic_DNA"/>
</dbReference>
<sequence length="87" mass="9599">MKRSAFMKIHEEVSTTATFGQHRREKLTEKGAGIPEHQPCVYGGQQINLAGLQPVNDDVDRDKTGAAVLVPDAETPDRTRCGYWTDG</sequence>
<evidence type="ECO:0000313" key="2">
    <source>
        <dbReference type="Proteomes" id="UP000562682"/>
    </source>
</evidence>
<gene>
    <name evidence="1" type="ORF">FDENT_11084</name>
</gene>
<evidence type="ECO:0000313" key="1">
    <source>
        <dbReference type="EMBL" id="KAF5670981.1"/>
    </source>
</evidence>
<name>A0A8H5WSW7_9HYPO</name>
<organism evidence="1 2">
    <name type="scientific">Fusarium denticulatum</name>
    <dbReference type="NCBI Taxonomy" id="48507"/>
    <lineage>
        <taxon>Eukaryota</taxon>
        <taxon>Fungi</taxon>
        <taxon>Dikarya</taxon>
        <taxon>Ascomycota</taxon>
        <taxon>Pezizomycotina</taxon>
        <taxon>Sordariomycetes</taxon>
        <taxon>Hypocreomycetidae</taxon>
        <taxon>Hypocreales</taxon>
        <taxon>Nectriaceae</taxon>
        <taxon>Fusarium</taxon>
        <taxon>Fusarium fujikuroi species complex</taxon>
    </lineage>
</organism>
<reference evidence="1 2" key="1">
    <citation type="submission" date="2020-05" db="EMBL/GenBank/DDBJ databases">
        <title>Identification and distribution of gene clusters putatively required for synthesis of sphingolipid metabolism inhibitors in phylogenetically diverse species of the filamentous fungus Fusarium.</title>
        <authorList>
            <person name="Kim H.-S."/>
            <person name="Busman M."/>
            <person name="Brown D.W."/>
            <person name="Divon H."/>
            <person name="Uhlig S."/>
            <person name="Proctor R.H."/>
        </authorList>
    </citation>
    <scope>NUCLEOTIDE SEQUENCE [LARGE SCALE GENOMIC DNA]</scope>
    <source>
        <strain evidence="1 2">NRRL 25311</strain>
    </source>
</reference>
<protein>
    <submittedName>
        <fullName evidence="1">Uncharacterized protein</fullName>
    </submittedName>
</protein>
<proteinExistence type="predicted"/>
<dbReference type="Proteomes" id="UP000562682">
    <property type="component" value="Unassembled WGS sequence"/>
</dbReference>
<comment type="caution">
    <text evidence="1">The sequence shown here is derived from an EMBL/GenBank/DDBJ whole genome shotgun (WGS) entry which is preliminary data.</text>
</comment>
<keyword evidence="2" id="KW-1185">Reference proteome</keyword>